<dbReference type="GO" id="GO:1990904">
    <property type="term" value="C:ribonucleoprotein complex"/>
    <property type="evidence" value="ECO:0007669"/>
    <property type="project" value="UniProtKB-KW"/>
</dbReference>
<evidence type="ECO:0000313" key="5">
    <source>
        <dbReference type="EMBL" id="QEI59606.1"/>
    </source>
</evidence>
<proteinExistence type="inferred from homology"/>
<dbReference type="InterPro" id="IPR000235">
    <property type="entry name" value="Ribosomal_uS7"/>
</dbReference>
<dbReference type="PANTHER" id="PTHR11205">
    <property type="entry name" value="RIBOSOMAL PROTEIN S7"/>
    <property type="match status" value="1"/>
</dbReference>
<dbReference type="Gene3D" id="1.10.455.10">
    <property type="entry name" value="Ribosomal protein S7 domain"/>
    <property type="match status" value="1"/>
</dbReference>
<dbReference type="Pfam" id="PF00177">
    <property type="entry name" value="Ribosomal_S7"/>
    <property type="match status" value="1"/>
</dbReference>
<reference evidence="5" key="1">
    <citation type="submission" date="2019-06" db="EMBL/GenBank/DDBJ databases">
        <authorList>
            <person name="Grosvenor D.A."/>
            <person name="Keepers K.G."/>
            <person name="Pogoda C.S."/>
            <person name="Kane N.C."/>
            <person name="Kociolek J.P."/>
        </authorList>
    </citation>
    <scope>NUCLEOTIDE SEQUENCE</scope>
</reference>
<keyword evidence="3" id="KW-0687">Ribonucleoprotein</keyword>
<sequence length="159" mass="18677">MSRKTIFQKSFPKPDHIYNSYLISFFISLILKSGKKKLAENIVYEMCSIIRKKTNKEPLRLFKRAVRQASPTIALKTQKFKKKVKRTPYELSSFQATRIALRWIIKNAKNRIGSKIASRLADEVIDTVKNKSETLREKRRKHKMAKSFRSAAHFNKKVF</sequence>
<dbReference type="InterPro" id="IPR036823">
    <property type="entry name" value="Ribosomal_uS7_dom_sf"/>
</dbReference>
<organism evidence="5">
    <name type="scientific">Nitzschia alba</name>
    <name type="common">Marine diatom</name>
    <dbReference type="NCBI Taxonomy" id="2858"/>
    <lineage>
        <taxon>Eukaryota</taxon>
        <taxon>Sar</taxon>
        <taxon>Stramenopiles</taxon>
        <taxon>Ochrophyta</taxon>
        <taxon>Bacillariophyta</taxon>
        <taxon>Bacillariophyceae</taxon>
        <taxon>Bacillariophycidae</taxon>
        <taxon>Bacillariales</taxon>
        <taxon>Bacillariaceae</taxon>
        <taxon>Nitzschia</taxon>
    </lineage>
</organism>
<evidence type="ECO:0000259" key="4">
    <source>
        <dbReference type="Pfam" id="PF00177"/>
    </source>
</evidence>
<dbReference type="RefSeq" id="YP_009695292.1">
    <property type="nucleotide sequence ID" value="NC_044785.1"/>
</dbReference>
<dbReference type="SUPFAM" id="SSF47973">
    <property type="entry name" value="Ribosomal protein S7"/>
    <property type="match status" value="1"/>
</dbReference>
<gene>
    <name evidence="5" type="primary">rps7</name>
</gene>
<dbReference type="GO" id="GO:0005840">
    <property type="term" value="C:ribosome"/>
    <property type="evidence" value="ECO:0007669"/>
    <property type="project" value="UniProtKB-KW"/>
</dbReference>
<name>A0A5C0F2M3_NITAL</name>
<evidence type="ECO:0000256" key="3">
    <source>
        <dbReference type="ARBA" id="ARBA00023274"/>
    </source>
</evidence>
<keyword evidence="5" id="KW-0934">Plastid</keyword>
<dbReference type="PIRSF" id="PIRSF002122">
    <property type="entry name" value="RPS7p_RPS7a_RPS5e_RPS7o"/>
    <property type="match status" value="1"/>
</dbReference>
<dbReference type="InterPro" id="IPR023798">
    <property type="entry name" value="Ribosomal_uS7_dom"/>
</dbReference>
<dbReference type="AlphaFoldDB" id="A0A5C0F2M3"/>
<dbReference type="EMBL" id="MN065498">
    <property type="protein sequence ID" value="QEI59606.1"/>
    <property type="molecule type" value="Genomic_DNA"/>
</dbReference>
<evidence type="ECO:0000256" key="1">
    <source>
        <dbReference type="ARBA" id="ARBA00007151"/>
    </source>
</evidence>
<geneLocation type="plastid" evidence="5"/>
<protein>
    <submittedName>
        <fullName evidence="5">30S ribosomal protein S7</fullName>
    </submittedName>
</protein>
<dbReference type="GO" id="GO:0006412">
    <property type="term" value="P:translation"/>
    <property type="evidence" value="ECO:0007669"/>
    <property type="project" value="InterPro"/>
</dbReference>
<feature type="domain" description="Small ribosomal subunit protein uS7" evidence="4">
    <location>
        <begin position="3"/>
        <end position="149"/>
    </location>
</feature>
<accession>A0A5C0F2M3</accession>
<keyword evidence="2 5" id="KW-0689">Ribosomal protein</keyword>
<dbReference type="GeneID" id="41826886"/>
<comment type="similarity">
    <text evidence="1">Belongs to the universal ribosomal protein uS7 family.</text>
</comment>
<evidence type="ECO:0000256" key="2">
    <source>
        <dbReference type="ARBA" id="ARBA00022980"/>
    </source>
</evidence>